<keyword evidence="10" id="KW-1185">Reference proteome</keyword>
<evidence type="ECO:0000256" key="4">
    <source>
        <dbReference type="ARBA" id="ARBA00022833"/>
    </source>
</evidence>
<gene>
    <name evidence="9" type="primary">pepF1_2</name>
    <name evidence="9" type="ORF">BW727_100926</name>
</gene>
<proteinExistence type="inferred from homology"/>
<dbReference type="KEGG" id="jda:BW727_100926"/>
<evidence type="ECO:0000259" key="7">
    <source>
        <dbReference type="Pfam" id="PF01432"/>
    </source>
</evidence>
<evidence type="ECO:0000256" key="1">
    <source>
        <dbReference type="ARBA" id="ARBA00022670"/>
    </source>
</evidence>
<sequence>MKYKLTWDLESIFPGGSQSQALQNKLALTKEWISDYQSLNQNWDPQLDKPNYKTLVRILALDEKITNALSQAGSFINAVQSTDVTDTHANAVIFQVGKLRGDYNVVQTSIIKKFAAITDEDFSSLLTQAPFQDIAFALTEMRENGSRLLSEKEETIISKLSQDGFEAWSNHYDTLVSLIKIPIEGKDEKIQELSAGQAMNRMYSDPDPSVRKKIFEEWEKAWGELAPAFADTLNHLQGFRLENYHLHGEEDFMVEPLRYNRIKKETLDAMWLAISKNKQPFLDFLNRKATLMGKKQLAWYDVDAPISIGDFNAKTFTYDEAVDFIVANFAKFGPKMATFAQEIAEKEWIEAEDRSGKRPGGYCTGLPETEESRIFMTFTGSASDMSTLAHEIGHAFHSHTMWDLPRMNTNYAMNVAETASTFAETLVASATVEAAKTDEEKISLLNTNLENATAMFMNIHSRYLFEKSFYSERQKGLVSADRLSELMVSAQKEAYQEQLSVYHPHFWASKLHFFISDISFYNFPYTFGFLFSLSIFAEYKKNPNGFEEKYIALLRDTAVMKTEELVMKHLGKDITQEEFWNQGIAIMAEDAELFLELTNQFISE</sequence>
<evidence type="ECO:0000256" key="2">
    <source>
        <dbReference type="ARBA" id="ARBA00022723"/>
    </source>
</evidence>
<evidence type="ECO:0000256" key="6">
    <source>
        <dbReference type="RuleBase" id="RU003435"/>
    </source>
</evidence>
<dbReference type="InterPro" id="IPR042088">
    <property type="entry name" value="OligoPept_F_C"/>
</dbReference>
<name>A0A1S6IP53_9LACT</name>
<comment type="similarity">
    <text evidence="6">Belongs to the peptidase M3 family.</text>
</comment>
<dbReference type="SUPFAM" id="SSF55486">
    <property type="entry name" value="Metalloproteases ('zincins'), catalytic domain"/>
    <property type="match status" value="1"/>
</dbReference>
<keyword evidence="5 6" id="KW-0482">Metalloprotease</keyword>
<dbReference type="InterPro" id="IPR001333">
    <property type="entry name" value="Peptidase_M32_Taq"/>
</dbReference>
<dbReference type="InterPro" id="IPR011977">
    <property type="entry name" value="Pept_M3B_clade3"/>
</dbReference>
<dbReference type="InterPro" id="IPR001567">
    <property type="entry name" value="Pept_M3A_M3B_dom"/>
</dbReference>
<keyword evidence="4 6" id="KW-0862">Zinc</keyword>
<dbReference type="EMBL" id="CP019728">
    <property type="protein sequence ID" value="AQS53318.1"/>
    <property type="molecule type" value="Genomic_DNA"/>
</dbReference>
<dbReference type="GO" id="GO:0004181">
    <property type="term" value="F:metallocarboxypeptidase activity"/>
    <property type="evidence" value="ECO:0007669"/>
    <property type="project" value="InterPro"/>
</dbReference>
<accession>A0A1S6IP53</accession>
<dbReference type="OrthoDB" id="9769691at2"/>
<feature type="domain" description="Oligopeptidase F N-terminal" evidence="8">
    <location>
        <begin position="114"/>
        <end position="177"/>
    </location>
</feature>
<dbReference type="GO" id="GO:0046872">
    <property type="term" value="F:metal ion binding"/>
    <property type="evidence" value="ECO:0007669"/>
    <property type="project" value="UniProtKB-UniRule"/>
</dbReference>
<evidence type="ECO:0000313" key="10">
    <source>
        <dbReference type="Proteomes" id="UP000188993"/>
    </source>
</evidence>
<reference evidence="9 10" key="1">
    <citation type="journal article" date="2014" name="Int. J. Syst. Evol. Microbiol.">
        <title>Jeotgalibaca dankookensis gen. nov., sp. nov., a member of the family Carnobacteriaceae, isolated from seujeot (Korean traditional food).</title>
        <authorList>
            <person name="Lee D.G."/>
            <person name="Trujillo M.E."/>
            <person name="Kang H."/>
            <person name="Ahn T.Y."/>
        </authorList>
    </citation>
    <scope>NUCLEOTIDE SEQUENCE [LARGE SCALE GENOMIC DNA]</scope>
    <source>
        <strain evidence="9 10">EX-07</strain>
    </source>
</reference>
<dbReference type="EC" id="3.4.24.-" evidence="9"/>
<protein>
    <submittedName>
        <fullName evidence="9">Oligoendopeptidase F, plasmid</fullName>
        <ecNumber evidence="9">3.4.24.-</ecNumber>
    </submittedName>
</protein>
<dbReference type="GO" id="GO:0006508">
    <property type="term" value="P:proteolysis"/>
    <property type="evidence" value="ECO:0007669"/>
    <property type="project" value="UniProtKB-KW"/>
</dbReference>
<dbReference type="NCBIfam" id="TIGR02290">
    <property type="entry name" value="M3_fam_3"/>
    <property type="match status" value="1"/>
</dbReference>
<keyword evidence="3 6" id="KW-0378">Hydrolase</keyword>
<feature type="domain" description="Peptidase M3A/M3B catalytic" evidence="7">
    <location>
        <begin position="202"/>
        <end position="579"/>
    </location>
</feature>
<evidence type="ECO:0000256" key="5">
    <source>
        <dbReference type="ARBA" id="ARBA00023049"/>
    </source>
</evidence>
<dbReference type="PANTHER" id="PTHR34217:SF1">
    <property type="entry name" value="CARBOXYPEPTIDASE 1"/>
    <property type="match status" value="1"/>
</dbReference>
<dbReference type="GO" id="GO:0004222">
    <property type="term" value="F:metalloendopeptidase activity"/>
    <property type="evidence" value="ECO:0007669"/>
    <property type="project" value="InterPro"/>
</dbReference>
<evidence type="ECO:0000259" key="8">
    <source>
        <dbReference type="Pfam" id="PF08439"/>
    </source>
</evidence>
<dbReference type="CDD" id="cd09607">
    <property type="entry name" value="M3B_PepF"/>
    <property type="match status" value="1"/>
</dbReference>
<organism evidence="9 10">
    <name type="scientific">Jeotgalibaca dankookensis</name>
    <dbReference type="NCBI Taxonomy" id="708126"/>
    <lineage>
        <taxon>Bacteria</taxon>
        <taxon>Bacillati</taxon>
        <taxon>Bacillota</taxon>
        <taxon>Bacilli</taxon>
        <taxon>Lactobacillales</taxon>
        <taxon>Carnobacteriaceae</taxon>
        <taxon>Jeotgalibaca</taxon>
    </lineage>
</organism>
<keyword evidence="1 6" id="KW-0645">Protease</keyword>
<dbReference type="AlphaFoldDB" id="A0A1S6IP53"/>
<comment type="cofactor">
    <cofactor evidence="6">
        <name>Zn(2+)</name>
        <dbReference type="ChEBI" id="CHEBI:29105"/>
    </cofactor>
    <text evidence="6">Binds 1 zinc ion.</text>
</comment>
<dbReference type="Gene3D" id="1.10.1370.20">
    <property type="entry name" value="Oligoendopeptidase f, C-terminal domain"/>
    <property type="match status" value="1"/>
</dbReference>
<evidence type="ECO:0000256" key="3">
    <source>
        <dbReference type="ARBA" id="ARBA00022801"/>
    </source>
</evidence>
<dbReference type="InterPro" id="IPR013647">
    <property type="entry name" value="OligopepF_N_dom"/>
</dbReference>
<dbReference type="InterPro" id="IPR034006">
    <property type="entry name" value="M3B_PepF_2"/>
</dbReference>
<dbReference type="PANTHER" id="PTHR34217">
    <property type="entry name" value="METAL-DEPENDENT CARBOXYPEPTIDASE"/>
    <property type="match status" value="1"/>
</dbReference>
<dbReference type="Proteomes" id="UP000188993">
    <property type="component" value="Chromosome"/>
</dbReference>
<dbReference type="Gene3D" id="1.20.140.70">
    <property type="entry name" value="Oligopeptidase f, N-terminal domain"/>
    <property type="match status" value="1"/>
</dbReference>
<evidence type="ECO:0000313" key="9">
    <source>
        <dbReference type="EMBL" id="AQS53318.1"/>
    </source>
</evidence>
<keyword evidence="2 6" id="KW-0479">Metal-binding</keyword>
<dbReference type="STRING" id="708126.BW727_100926"/>
<dbReference type="RefSeq" id="WP_062471823.1">
    <property type="nucleotide sequence ID" value="NZ_BBYN01000033.1"/>
</dbReference>
<dbReference type="Pfam" id="PF01432">
    <property type="entry name" value="Peptidase_M3"/>
    <property type="match status" value="1"/>
</dbReference>
<dbReference type="Pfam" id="PF08439">
    <property type="entry name" value="Peptidase_M3_N"/>
    <property type="match status" value="1"/>
</dbReference>